<dbReference type="RefSeq" id="WP_209478856.1">
    <property type="nucleotide sequence ID" value="NZ_JAGGKK010000001.1"/>
</dbReference>
<gene>
    <name evidence="1" type="ORF">J2Z82_000124</name>
</gene>
<dbReference type="EMBL" id="JAGGKK010000001">
    <property type="protein sequence ID" value="MBP1947201.1"/>
    <property type="molecule type" value="Genomic_DNA"/>
</dbReference>
<comment type="caution">
    <text evidence="1">The sequence shown here is derived from an EMBL/GenBank/DDBJ whole genome shotgun (WGS) entry which is preliminary data.</text>
</comment>
<keyword evidence="2" id="KW-1185">Reference proteome</keyword>
<organism evidence="1 2">
    <name type="scientific">Virgibacillus litoralis</name>
    <dbReference type="NCBI Taxonomy" id="578221"/>
    <lineage>
        <taxon>Bacteria</taxon>
        <taxon>Bacillati</taxon>
        <taxon>Bacillota</taxon>
        <taxon>Bacilli</taxon>
        <taxon>Bacillales</taxon>
        <taxon>Bacillaceae</taxon>
        <taxon>Virgibacillus</taxon>
    </lineage>
</organism>
<evidence type="ECO:0008006" key="3">
    <source>
        <dbReference type="Google" id="ProtNLM"/>
    </source>
</evidence>
<name>A0ABS4H8G7_9BACI</name>
<proteinExistence type="predicted"/>
<evidence type="ECO:0000313" key="1">
    <source>
        <dbReference type="EMBL" id="MBP1947201.1"/>
    </source>
</evidence>
<protein>
    <recommendedName>
        <fullName evidence="3">DUF4352 domain-containing protein</fullName>
    </recommendedName>
</protein>
<evidence type="ECO:0000313" key="2">
    <source>
        <dbReference type="Proteomes" id="UP001519328"/>
    </source>
</evidence>
<accession>A0ABS4H8G7</accession>
<sequence length="164" mass="18947">MKKVIIFIIFSTILGIIFYKSMYPTQTSEVYSGESKTWKVVDVKISANERLNIGKGKLYMKGETEFFADYFKLSFHVVLKNEEERGSRLHEYELMSDNLPTLWDDDVLDIAEMDTGGSSPIYLTKFGKPVAMNNIKQVYIIVQWKGKNDNELKEEKIILTPTDI</sequence>
<dbReference type="Proteomes" id="UP001519328">
    <property type="component" value="Unassembled WGS sequence"/>
</dbReference>
<reference evidence="1 2" key="1">
    <citation type="submission" date="2021-03" db="EMBL/GenBank/DDBJ databases">
        <title>Genomic Encyclopedia of Type Strains, Phase IV (KMG-IV): sequencing the most valuable type-strain genomes for metagenomic binning, comparative biology and taxonomic classification.</title>
        <authorList>
            <person name="Goeker M."/>
        </authorList>
    </citation>
    <scope>NUCLEOTIDE SEQUENCE [LARGE SCALE GENOMIC DNA]</scope>
    <source>
        <strain evidence="1 2">DSM 21085</strain>
    </source>
</reference>